<dbReference type="InterPro" id="IPR029052">
    <property type="entry name" value="Metallo-depent_PP-like"/>
</dbReference>
<evidence type="ECO:0000259" key="2">
    <source>
        <dbReference type="Pfam" id="PF16655"/>
    </source>
</evidence>
<gene>
    <name evidence="3" type="ORF">SAMN04488112_108151</name>
</gene>
<dbReference type="EMBL" id="FMZA01000008">
    <property type="protein sequence ID" value="SDC47397.1"/>
    <property type="molecule type" value="Genomic_DNA"/>
</dbReference>
<name>A0A1G6LWC6_9BACL</name>
<dbReference type="InterPro" id="IPR052900">
    <property type="entry name" value="Phospholipid_Metab_Enz"/>
</dbReference>
<dbReference type="InterPro" id="IPR032093">
    <property type="entry name" value="PhoD_N"/>
</dbReference>
<dbReference type="PANTHER" id="PTHR43606:SF2">
    <property type="entry name" value="ALKALINE PHOSPHATASE FAMILY PROTEIN (AFU_ORTHOLOGUE AFUA_5G03860)"/>
    <property type="match status" value="1"/>
</dbReference>
<dbReference type="STRING" id="1236220.SAMN04488112_108151"/>
<dbReference type="Gene3D" id="3.60.21.70">
    <property type="entry name" value="PhoD-like phosphatase"/>
    <property type="match status" value="1"/>
</dbReference>
<dbReference type="InterPro" id="IPR018946">
    <property type="entry name" value="PhoD-like_MPP"/>
</dbReference>
<reference evidence="3 4" key="1">
    <citation type="submission" date="2016-10" db="EMBL/GenBank/DDBJ databases">
        <authorList>
            <person name="de Groot N.N."/>
        </authorList>
    </citation>
    <scope>NUCLEOTIDE SEQUENCE [LARGE SCALE GENOMIC DNA]</scope>
    <source>
        <strain evidence="3 4">DSM 45514</strain>
    </source>
</reference>
<proteinExistence type="predicted"/>
<dbReference type="Pfam" id="PF16655">
    <property type="entry name" value="PhoD_N"/>
    <property type="match status" value="1"/>
</dbReference>
<organism evidence="3 4">
    <name type="scientific">Melghirimyces thermohalophilus</name>
    <dbReference type="NCBI Taxonomy" id="1236220"/>
    <lineage>
        <taxon>Bacteria</taxon>
        <taxon>Bacillati</taxon>
        <taxon>Bacillota</taxon>
        <taxon>Bacilli</taxon>
        <taxon>Bacillales</taxon>
        <taxon>Thermoactinomycetaceae</taxon>
        <taxon>Melghirimyces</taxon>
    </lineage>
</organism>
<accession>A0A1G6LWC6</accession>
<sequence>MLEKGWIHPDLEDFFSSEMNRRDFLKSAGKVAMFALGFTLFNPLPDIPLQAAPRFSLYPFTLGVASGDPLPDSVVLWTRLATDPLNGGGYPPYNIPVKWEIAEDERFQRVVQTGTTVARPELGHSVHVDVNGLKPGHEYWYRFKSGSEISPVGRTKTAPSPQSRLTDFTFAFASCQQFEHGYYTAYRHMAREDLDLVVHLGDYIYEYGPHRYIASGGNIRKHHGRETKTLADYRNRYAQYRSDEDLKAAHANFPWLVVWDDHEVQNNYAAQMPERGRGGKDFLRRRAAAYQAYYEHMPLRRSSLPIGPDMRLYRRFTFGDLVEFNLLDTRQYRDNQVSNAKWSPPGMRSTAQNRSILGQKQEQWLMEGLKHSRARWNLLAQQVFFSQRVWREGNQRLLNMDTWDGYAASRHRLLQFLAQEKISNPVVITGDVHSSWACDLKTDFGDHRSETVGVEFVGTSITSGGDGSDTLRSARRMLRDNPHIRFFNNRRGYVRCRLTRNYCLTDYRVVPYVSRPHAPIVTRASFAVEHGKPGIQTAGTFDR</sequence>
<evidence type="ECO:0000259" key="1">
    <source>
        <dbReference type="Pfam" id="PF09423"/>
    </source>
</evidence>
<keyword evidence="4" id="KW-1185">Reference proteome</keyword>
<evidence type="ECO:0000313" key="3">
    <source>
        <dbReference type="EMBL" id="SDC47397.1"/>
    </source>
</evidence>
<dbReference type="Pfam" id="PF09423">
    <property type="entry name" value="PhoD"/>
    <property type="match status" value="1"/>
</dbReference>
<feature type="domain" description="Phospholipase D N-terminal" evidence="2">
    <location>
        <begin position="62"/>
        <end position="157"/>
    </location>
</feature>
<dbReference type="AlphaFoldDB" id="A0A1G6LWC6"/>
<dbReference type="Gene3D" id="2.60.40.380">
    <property type="entry name" value="Purple acid phosphatase-like, N-terminal"/>
    <property type="match status" value="1"/>
</dbReference>
<dbReference type="SUPFAM" id="SSF56300">
    <property type="entry name" value="Metallo-dependent phosphatases"/>
    <property type="match status" value="1"/>
</dbReference>
<feature type="domain" description="PhoD-like phosphatase metallophosphatase" evidence="1">
    <location>
        <begin position="170"/>
        <end position="504"/>
    </location>
</feature>
<dbReference type="PANTHER" id="PTHR43606">
    <property type="entry name" value="PHOSPHATASE, PUTATIVE (AFU_ORTHOLOGUE AFUA_6G08710)-RELATED"/>
    <property type="match status" value="1"/>
</dbReference>
<dbReference type="CDD" id="cd07389">
    <property type="entry name" value="MPP_PhoD"/>
    <property type="match status" value="1"/>
</dbReference>
<protein>
    <submittedName>
        <fullName evidence="3">Alkaline phosphatase D</fullName>
    </submittedName>
</protein>
<dbReference type="Proteomes" id="UP000199387">
    <property type="component" value="Unassembled WGS sequence"/>
</dbReference>
<evidence type="ECO:0000313" key="4">
    <source>
        <dbReference type="Proteomes" id="UP000199387"/>
    </source>
</evidence>
<dbReference type="InterPro" id="IPR038607">
    <property type="entry name" value="PhoD-like_sf"/>
</dbReference>